<reference evidence="3 4" key="1">
    <citation type="submission" date="2021-07" db="EMBL/GenBank/DDBJ databases">
        <title>Alteriqipengyuania abyssalis NZ-12B nov, sp.nov isolated from deep sea sponge in pacific ocean.</title>
        <authorList>
            <person name="Tareen S."/>
            <person name="Wink J."/>
        </authorList>
    </citation>
    <scope>NUCLEOTIDE SEQUENCE [LARGE SCALE GENOMIC DNA]</scope>
    <source>
        <strain evidence="3 4">NZ-12B</strain>
    </source>
</reference>
<gene>
    <name evidence="3" type="ORF">KYN89_09060</name>
</gene>
<keyword evidence="4" id="KW-1185">Reference proteome</keyword>
<evidence type="ECO:0000256" key="1">
    <source>
        <dbReference type="SAM" id="MobiDB-lite"/>
    </source>
</evidence>
<comment type="caution">
    <text evidence="3">The sequence shown here is derived from an EMBL/GenBank/DDBJ whole genome shotgun (WGS) entry which is preliminary data.</text>
</comment>
<name>A0ABS7PDQ0_9SPHN</name>
<evidence type="ECO:0000256" key="2">
    <source>
        <dbReference type="SAM" id="SignalP"/>
    </source>
</evidence>
<keyword evidence="2" id="KW-0732">Signal</keyword>
<feature type="chain" id="PRO_5046072581" evidence="2">
    <location>
        <begin position="24"/>
        <end position="188"/>
    </location>
</feature>
<dbReference type="RefSeq" id="WP_222824744.1">
    <property type="nucleotide sequence ID" value="NZ_JAHWXP010000002.1"/>
</dbReference>
<dbReference type="EMBL" id="JAHWXP010000002">
    <property type="protein sequence ID" value="MBY8337198.1"/>
    <property type="molecule type" value="Genomic_DNA"/>
</dbReference>
<feature type="region of interest" description="Disordered" evidence="1">
    <location>
        <begin position="22"/>
        <end position="53"/>
    </location>
</feature>
<accession>A0ABS7PDQ0</accession>
<dbReference type="Proteomes" id="UP000759298">
    <property type="component" value="Unassembled WGS sequence"/>
</dbReference>
<evidence type="ECO:0000313" key="3">
    <source>
        <dbReference type="EMBL" id="MBY8337198.1"/>
    </source>
</evidence>
<dbReference type="PROSITE" id="PS51257">
    <property type="entry name" value="PROKAR_LIPOPROTEIN"/>
    <property type="match status" value="1"/>
</dbReference>
<sequence length="188" mass="20230">MERRTLALFAALPLALAACQPPAAERYEERNDPPEPESFASEPQASPDAQGAVWAPSQTPLRLLYGIPGQQPFAAIACEMEGETPSLRVTRFVRADEGAQALMAMVGNGHKERFAVDAIDNGRAFLWEGTIPLASEKLDVLTGLRRVELTIPGAGTLALNASDAPRNLIESCRLAARKQSPDPEEPAE</sequence>
<feature type="signal peptide" evidence="2">
    <location>
        <begin position="1"/>
        <end position="23"/>
    </location>
</feature>
<protein>
    <submittedName>
        <fullName evidence="3">Uncharacterized protein</fullName>
    </submittedName>
</protein>
<organism evidence="3 4">
    <name type="scientific">Alteriqipengyuania abyssalis</name>
    <dbReference type="NCBI Taxonomy" id="2860200"/>
    <lineage>
        <taxon>Bacteria</taxon>
        <taxon>Pseudomonadati</taxon>
        <taxon>Pseudomonadota</taxon>
        <taxon>Alphaproteobacteria</taxon>
        <taxon>Sphingomonadales</taxon>
        <taxon>Erythrobacteraceae</taxon>
        <taxon>Alteriqipengyuania</taxon>
    </lineage>
</organism>
<proteinExistence type="predicted"/>
<evidence type="ECO:0000313" key="4">
    <source>
        <dbReference type="Proteomes" id="UP000759298"/>
    </source>
</evidence>